<dbReference type="InterPro" id="IPR013877">
    <property type="entry name" value="YAP-bd/ALF4/Glomulin"/>
</dbReference>
<gene>
    <name evidence="2" type="ORF">PECM_005981</name>
</gene>
<feature type="region of interest" description="Disordered" evidence="1">
    <location>
        <begin position="93"/>
        <end position="112"/>
    </location>
</feature>
<dbReference type="PANTHER" id="PTHR28020">
    <property type="entry name" value="YAP1-BINDING PROTEIN 1-RELATED"/>
    <property type="match status" value="1"/>
</dbReference>
<name>A0A8J8W1P0_9EURO</name>
<dbReference type="GO" id="GO:0005737">
    <property type="term" value="C:cytoplasm"/>
    <property type="evidence" value="ECO:0007669"/>
    <property type="project" value="TreeGrafter"/>
</dbReference>
<comment type="caution">
    <text evidence="2">The sequence shown here is derived from an EMBL/GenBank/DDBJ whole genome shotgun (WGS) entry which is preliminary data.</text>
</comment>
<dbReference type="PANTHER" id="PTHR28020:SF1">
    <property type="entry name" value="YAP1-BINDING PROTEIN 1-RELATED"/>
    <property type="match status" value="1"/>
</dbReference>
<evidence type="ECO:0000313" key="2">
    <source>
        <dbReference type="EMBL" id="KAF7716167.1"/>
    </source>
</evidence>
<organism evidence="2 3">
    <name type="scientific">Penicillium ucsense</name>
    <dbReference type="NCBI Taxonomy" id="2839758"/>
    <lineage>
        <taxon>Eukaryota</taxon>
        <taxon>Fungi</taxon>
        <taxon>Dikarya</taxon>
        <taxon>Ascomycota</taxon>
        <taxon>Pezizomycotina</taxon>
        <taxon>Eurotiomycetes</taxon>
        <taxon>Eurotiomycetidae</taxon>
        <taxon>Eurotiales</taxon>
        <taxon>Aspergillaceae</taxon>
        <taxon>Penicillium</taxon>
    </lineage>
</organism>
<dbReference type="Proteomes" id="UP000631181">
    <property type="component" value="Unassembled WGS sequence"/>
</dbReference>
<feature type="compositionally biased region" description="Basic and acidic residues" evidence="1">
    <location>
        <begin position="103"/>
        <end position="112"/>
    </location>
</feature>
<dbReference type="AlphaFoldDB" id="A0A8J8W1P0"/>
<keyword evidence="3" id="KW-1185">Reference proteome</keyword>
<dbReference type="InterPro" id="IPR040347">
    <property type="entry name" value="YBP1/2"/>
</dbReference>
<dbReference type="OrthoDB" id="5396786at2759"/>
<dbReference type="GO" id="GO:0034599">
    <property type="term" value="P:cellular response to oxidative stress"/>
    <property type="evidence" value="ECO:0007669"/>
    <property type="project" value="InterPro"/>
</dbReference>
<dbReference type="Pfam" id="PF08568">
    <property type="entry name" value="Kinetochor_Ybp2"/>
    <property type="match status" value="1"/>
</dbReference>
<proteinExistence type="predicted"/>
<evidence type="ECO:0000256" key="1">
    <source>
        <dbReference type="SAM" id="MobiDB-lite"/>
    </source>
</evidence>
<dbReference type="EMBL" id="WIWV01000045">
    <property type="protein sequence ID" value="KAF7716167.1"/>
    <property type="molecule type" value="Genomic_DNA"/>
</dbReference>
<evidence type="ECO:0008006" key="4">
    <source>
        <dbReference type="Google" id="ProtNLM"/>
    </source>
</evidence>
<sequence length="660" mass="73818">MEKEDPLVQALPPATDYLTYLTLLEYQLTPQRLPLLHRLLQDEKLTTNIGWDLVKLLLPMLPASTECLQDVARLGNPREVILRVCEALEHLQPGDEDSVDSEDTQREDREGKASLPIHVLQFNCLLAMLSVLHQRLQAKRPSRFVATSLKAALEAYETMTCDETTLALLEFFRDLTPNKRPAPPPRAPSESSVVRVAEASAPDPEAEVQSPALAKDTEADLVRKFVQFGLLEMLKLYLLSFSSPMDPGMAWTVRMQEKLNSELRVPAQSQTDAYATIEELRERDMMMGRINSLSRDLGIDSNELLSIVARSPENHAPPLDFDEPPEKVNDIHLERHGSLLLLAARGAGATLYKGTTKSMPALPVFPDLAGIFTNFLGKNENLEEVAFGQPQALLDSLLALTVHSTQAEIATPSSDVEFTKLLTVLTACTARQSHGIVRQIPARIFHSHPSPITRFQIVRQILEDKRYLSIRDSAISWLKEEMLGTKLSESEENIFHDALWFWSIFPLLLQPVHAEETTAAENLVASWSRLTQTEGPSLHSALNLYFLLLSSEDLRQRLQLEKTVKYFRSQVLSPLRQVFRAFENDLQAKGGDGLIEAAVGTDTCQAGLTRSAGLMGLSLDQIEELINEHYGTDDSDLQGYTDEEEASVEEIRNKTNKLVL</sequence>
<protein>
    <recommendedName>
        <fullName evidence="4">YAP-binding/ALF4/Glomulin</fullName>
    </recommendedName>
</protein>
<reference evidence="2" key="1">
    <citation type="journal article" date="2020" name="Front. Microbiol.">
        <title>Gene regulatory networks of Penicillium echinulatum 2HH and Penicillium oxalicum 114-2 inferred by a computational biology approach.</title>
        <authorList>
            <person name="Lenz A.R."/>
            <person name="Galan-Vasquez E."/>
            <person name="Balbinot E."/>
            <person name="De Abreu F.P."/>
            <person name="De Oliveira N.S."/>
            <person name="Da Rosa L.O."/>
            <person name="De Avila E Silva S."/>
            <person name="Camassola M."/>
            <person name="Dillon A.J.P."/>
            <person name="Perez-Rueda E."/>
        </authorList>
    </citation>
    <scope>NUCLEOTIDE SEQUENCE</scope>
    <source>
        <strain evidence="2">S1M29</strain>
    </source>
</reference>
<accession>A0A8J8W1P0</accession>
<evidence type="ECO:0000313" key="3">
    <source>
        <dbReference type="Proteomes" id="UP000631181"/>
    </source>
</evidence>